<evidence type="ECO:0000313" key="4">
    <source>
        <dbReference type="Proteomes" id="UP000565441"/>
    </source>
</evidence>
<dbReference type="PANTHER" id="PTHR34862:SF1">
    <property type="entry name" value="SPARK DOMAIN-CONTAINING PROTEIN"/>
    <property type="match status" value="1"/>
</dbReference>
<name>A0A8H5GT42_9AGAR</name>
<evidence type="ECO:0000313" key="3">
    <source>
        <dbReference type="EMBL" id="KAF5370472.1"/>
    </source>
</evidence>
<dbReference type="AlphaFoldDB" id="A0A8H5GT42"/>
<proteinExistence type="predicted"/>
<feature type="signal peptide" evidence="2">
    <location>
        <begin position="1"/>
        <end position="17"/>
    </location>
</feature>
<comment type="caution">
    <text evidence="3">The sequence shown here is derived from an EMBL/GenBank/DDBJ whole genome shotgun (WGS) entry which is preliminary data.</text>
</comment>
<gene>
    <name evidence="3" type="ORF">D9615_009759</name>
</gene>
<feature type="transmembrane region" description="Helical" evidence="1">
    <location>
        <begin position="230"/>
        <end position="252"/>
    </location>
</feature>
<keyword evidence="1" id="KW-0472">Membrane</keyword>
<keyword evidence="2" id="KW-0732">Signal</keyword>
<keyword evidence="1" id="KW-0812">Transmembrane</keyword>
<evidence type="ECO:0000256" key="2">
    <source>
        <dbReference type="SAM" id="SignalP"/>
    </source>
</evidence>
<accession>A0A8H5GT42</accession>
<keyword evidence="1" id="KW-1133">Transmembrane helix</keyword>
<reference evidence="3 4" key="1">
    <citation type="journal article" date="2020" name="ISME J.">
        <title>Uncovering the hidden diversity of litter-decomposition mechanisms in mushroom-forming fungi.</title>
        <authorList>
            <person name="Floudas D."/>
            <person name="Bentzer J."/>
            <person name="Ahren D."/>
            <person name="Johansson T."/>
            <person name="Persson P."/>
            <person name="Tunlid A."/>
        </authorList>
    </citation>
    <scope>NUCLEOTIDE SEQUENCE [LARGE SCALE GENOMIC DNA]</scope>
    <source>
        <strain evidence="3 4">CBS 661.87</strain>
    </source>
</reference>
<dbReference type="OrthoDB" id="2536450at2759"/>
<dbReference type="Proteomes" id="UP000565441">
    <property type="component" value="Unassembled WGS sequence"/>
</dbReference>
<dbReference type="EMBL" id="JAACJP010000052">
    <property type="protein sequence ID" value="KAF5370472.1"/>
    <property type="molecule type" value="Genomic_DNA"/>
</dbReference>
<keyword evidence="4" id="KW-1185">Reference proteome</keyword>
<dbReference type="PANTHER" id="PTHR34862">
    <property type="entry name" value="SPARK DOMAIN-CONTAINING PROTEIN"/>
    <property type="match status" value="1"/>
</dbReference>
<organism evidence="3 4">
    <name type="scientific">Tricholomella constricta</name>
    <dbReference type="NCBI Taxonomy" id="117010"/>
    <lineage>
        <taxon>Eukaryota</taxon>
        <taxon>Fungi</taxon>
        <taxon>Dikarya</taxon>
        <taxon>Basidiomycota</taxon>
        <taxon>Agaricomycotina</taxon>
        <taxon>Agaricomycetes</taxon>
        <taxon>Agaricomycetidae</taxon>
        <taxon>Agaricales</taxon>
        <taxon>Tricholomatineae</taxon>
        <taxon>Lyophyllaceae</taxon>
        <taxon>Tricholomella</taxon>
    </lineage>
</organism>
<evidence type="ECO:0000256" key="1">
    <source>
        <dbReference type="SAM" id="Phobius"/>
    </source>
</evidence>
<sequence length="253" mass="26188">MFARVLTISALLSVAAAQLNLSQACTKALTTIATNPEANACLTPSPLIPILGDSNASIVEPINNWLTSLCAAPSCSNDTLAAIVTNATTGCLTELSSLGFQSSDTAGITTIIQQYYPTARKVVCLKDGDTNCVTQTLTNIQNIFGPLSIKSIFSFNPGDKTIPANLSCTNCIKAAYNTIKADIPGFSRFNNDLENQCGASFNDGATPAGISQSASDKTADKPGDNKDSSAFILSAFSGATVLVAVSSVFALLV</sequence>
<dbReference type="PROSITE" id="PS51257">
    <property type="entry name" value="PROKAR_LIPOPROTEIN"/>
    <property type="match status" value="1"/>
</dbReference>
<feature type="chain" id="PRO_5034533975" evidence="2">
    <location>
        <begin position="18"/>
        <end position="253"/>
    </location>
</feature>
<protein>
    <submittedName>
        <fullName evidence="3">Uncharacterized protein</fullName>
    </submittedName>
</protein>